<dbReference type="AlphaFoldDB" id="A0A1G1Y039"/>
<organism evidence="1 2">
    <name type="scientific">Candidatus Buchananbacteria bacterium RIFCSPHIGHO2_01_FULL_39_8</name>
    <dbReference type="NCBI Taxonomy" id="1797533"/>
    <lineage>
        <taxon>Bacteria</taxon>
        <taxon>Candidatus Buchananiibacteriota</taxon>
    </lineage>
</organism>
<comment type="caution">
    <text evidence="1">The sequence shown here is derived from an EMBL/GenBank/DDBJ whole genome shotgun (WGS) entry which is preliminary data.</text>
</comment>
<proteinExistence type="predicted"/>
<sequence>MNLAKIGLKIPTKPGSRLLLKKIKFGVGTKTKNNGISPSKLTAIGLAFFILLAPNFSQARTFDPHNIITDQELTDKNSLSKAAIQKFLERENSVLARFSQMVEGSTLKASEIIWEIGQKHNINPKFLLTTLEKEQGLIHLSQATEKALDWATGYGCYGGTCKEKYRGFYNQVEASAETQEIYNQKASQFSFRIGITTTSFDGFNVTPQNQATANLYIYTPYVGYSPELGVMQSYGGNRLFWRIWHRYFTDQKFLDGQIITFNGNYYLIEKNTKRKFASAEIFLADHPSNETINVSSKDIAAYPDGESINFKENTLVKSAGSGQIYLLAENQKRPIIDNSALALLTVFQIAITENEIPTVSDTQLNGYSLGTLIASAPVYPQGKLFRSSDGKIWQIKDGLRHEVDDVVWQSRFNSQTPTTITGAELENYPTGSPVKLKDGSFVKNDNKYYLISDGERMKIEDETVFDRIFGLSKKNSALTISTALLEIHGAGETIDYIDDTIQDSAQVTPTTSSNNTYSALFESMNPDGLIMVNGQSQSVTVKFKNTGDTNWQTGEVWLEVTDKEAEISSFGVADKINFSESSVSSSQTASFTFDLTAPTDKSGLLTQDFALYYNKNSTPTKITSIGKFIIVKAGISAQILEHNIPVAVRNNWRPIDITMKIQNTSADTTWLARKTALEIYNLDGTSSYFYDPNDWVRQEVAAVPINKTEIKSGEVGEFKFTLDPRGIKPGTYILNLQLKLLDKDKSVYLDGRLEWHREIRVD</sequence>
<evidence type="ECO:0000313" key="1">
    <source>
        <dbReference type="EMBL" id="OGY45658.1"/>
    </source>
</evidence>
<dbReference type="STRING" id="1797533.A2731_03660"/>
<reference evidence="1 2" key="1">
    <citation type="journal article" date="2016" name="Nat. Commun.">
        <title>Thousands of microbial genomes shed light on interconnected biogeochemical processes in an aquifer system.</title>
        <authorList>
            <person name="Anantharaman K."/>
            <person name="Brown C.T."/>
            <person name="Hug L.A."/>
            <person name="Sharon I."/>
            <person name="Castelle C.J."/>
            <person name="Probst A.J."/>
            <person name="Thomas B.C."/>
            <person name="Singh A."/>
            <person name="Wilkins M.J."/>
            <person name="Karaoz U."/>
            <person name="Brodie E.L."/>
            <person name="Williams K.H."/>
            <person name="Hubbard S.S."/>
            <person name="Banfield J.F."/>
        </authorList>
    </citation>
    <scope>NUCLEOTIDE SEQUENCE [LARGE SCALE GENOMIC DNA]</scope>
</reference>
<gene>
    <name evidence="1" type="ORF">A2731_03660</name>
</gene>
<dbReference type="EMBL" id="MHIC01000013">
    <property type="protein sequence ID" value="OGY45658.1"/>
    <property type="molecule type" value="Genomic_DNA"/>
</dbReference>
<protein>
    <submittedName>
        <fullName evidence="1">Uncharacterized protein</fullName>
    </submittedName>
</protein>
<dbReference type="InterPro" id="IPR013783">
    <property type="entry name" value="Ig-like_fold"/>
</dbReference>
<accession>A0A1G1Y039</accession>
<dbReference type="InterPro" id="IPR007795">
    <property type="entry name" value="T7SS_EccB"/>
</dbReference>
<dbReference type="Proteomes" id="UP000176241">
    <property type="component" value="Unassembled WGS sequence"/>
</dbReference>
<dbReference type="Pfam" id="PF05108">
    <property type="entry name" value="T7SS_ESX1_EccB"/>
    <property type="match status" value="1"/>
</dbReference>
<name>A0A1G1Y039_9BACT</name>
<dbReference type="Gene3D" id="2.60.40.10">
    <property type="entry name" value="Immunoglobulins"/>
    <property type="match status" value="1"/>
</dbReference>
<evidence type="ECO:0000313" key="2">
    <source>
        <dbReference type="Proteomes" id="UP000176241"/>
    </source>
</evidence>